<accession>X8DX82</accession>
<gene>
    <name evidence="2" type="ORF">I540_2824</name>
</gene>
<dbReference type="EMBL" id="JAOJ01000002">
    <property type="protein sequence ID" value="EUA72170.1"/>
    <property type="molecule type" value="Genomic_DNA"/>
</dbReference>
<feature type="compositionally biased region" description="Low complexity" evidence="1">
    <location>
        <begin position="47"/>
        <end position="63"/>
    </location>
</feature>
<evidence type="ECO:0000256" key="1">
    <source>
        <dbReference type="SAM" id="MobiDB-lite"/>
    </source>
</evidence>
<feature type="compositionally biased region" description="Polar residues" evidence="1">
    <location>
        <begin position="179"/>
        <end position="209"/>
    </location>
</feature>
<dbReference type="Proteomes" id="UP000023351">
    <property type="component" value="Unassembled WGS sequence"/>
</dbReference>
<dbReference type="AlphaFoldDB" id="X8DX82"/>
<name>X8DX82_9MYCO</name>
<proteinExistence type="predicted"/>
<feature type="region of interest" description="Disordered" evidence="1">
    <location>
        <begin position="146"/>
        <end position="209"/>
    </location>
</feature>
<comment type="caution">
    <text evidence="2">The sequence shown here is derived from an EMBL/GenBank/DDBJ whole genome shotgun (WGS) entry which is preliminary data.</text>
</comment>
<keyword evidence="2" id="KW-0449">Lipoprotein</keyword>
<organism evidence="2 3">
    <name type="scientific">Mycobacteroides abscessus subsp. bolletii 1513</name>
    <dbReference type="NCBI Taxonomy" id="1299321"/>
    <lineage>
        <taxon>Bacteria</taxon>
        <taxon>Bacillati</taxon>
        <taxon>Actinomycetota</taxon>
        <taxon>Actinomycetes</taxon>
        <taxon>Mycobacteriales</taxon>
        <taxon>Mycobacteriaceae</taxon>
        <taxon>Mycobacteroides</taxon>
        <taxon>Mycobacteroides abscessus</taxon>
    </lineage>
</organism>
<sequence length="266" mass="27105">MSHSPITESINDPHPDTCPTTIRPRALLAFAGLTAFSVAACGTHGDTNAASTRSSAPTTSSSAPHGEHNEKGHVSGLIVSVSGNSVEVTKQNGNATVSFGQSTKVSEIFAAQLSDVTAGSCIAAMTPPDSNPPTARRVMMWPSADGSCVREHPKEQQSTSPAPTSGKRPEHEGIRGTVASVSGNAITVTGTDPNGTATGPTTVTVNNDTTYAKRAPVDQNAIATGKCMAAHGTDDASGNLQATSITLRAARDGSCDGGGHEGHHQR</sequence>
<evidence type="ECO:0000313" key="3">
    <source>
        <dbReference type="Proteomes" id="UP000023351"/>
    </source>
</evidence>
<evidence type="ECO:0000313" key="2">
    <source>
        <dbReference type="EMBL" id="EUA72170.1"/>
    </source>
</evidence>
<protein>
    <submittedName>
        <fullName evidence="2">Putative 27 kDa lipoprotein antigen</fullName>
    </submittedName>
</protein>
<reference evidence="2 3" key="1">
    <citation type="submission" date="2013-12" db="EMBL/GenBank/DDBJ databases">
        <authorList>
            <person name="Zelazny A."/>
            <person name="Olivier K."/>
            <person name="Holland S."/>
            <person name="Lenaerts A."/>
            <person name="Ordway D."/>
            <person name="DeGroote M.A."/>
            <person name="Parker T."/>
            <person name="Sizemore C."/>
            <person name="Tallon L.J."/>
            <person name="Sadzewicz L.K."/>
            <person name="Sengamalay N."/>
            <person name="Fraser C.M."/>
            <person name="Hine E."/>
            <person name="Shefchek K.A."/>
            <person name="Das S.P."/>
            <person name="Tettelin H."/>
        </authorList>
    </citation>
    <scope>NUCLEOTIDE SEQUENCE [LARGE SCALE GENOMIC DNA]</scope>
    <source>
        <strain evidence="2 3">1513</strain>
    </source>
</reference>
<dbReference type="PATRIC" id="fig|1299321.3.peg.2736"/>
<feature type="region of interest" description="Disordered" evidence="1">
    <location>
        <begin position="46"/>
        <end position="71"/>
    </location>
</feature>